<evidence type="ECO:0000313" key="8">
    <source>
        <dbReference type="Proteomes" id="UP000185874"/>
    </source>
</evidence>
<keyword evidence="3 6" id="KW-0808">Transferase</keyword>
<dbReference type="GO" id="GO:0008299">
    <property type="term" value="P:isoprenoid biosynthetic process"/>
    <property type="evidence" value="ECO:0007669"/>
    <property type="project" value="InterPro"/>
</dbReference>
<dbReference type="Proteomes" id="UP000185874">
    <property type="component" value="Unassembled WGS sequence"/>
</dbReference>
<comment type="caution">
    <text evidence="7">The sequence shown here is derived from an EMBL/GenBank/DDBJ whole genome shotgun (WGS) entry which is preliminary data.</text>
</comment>
<evidence type="ECO:0000313" key="7">
    <source>
        <dbReference type="EMBL" id="OGL53806.1"/>
    </source>
</evidence>
<dbReference type="Gene3D" id="1.10.600.10">
    <property type="entry name" value="Farnesyl Diphosphate Synthase"/>
    <property type="match status" value="1"/>
</dbReference>
<comment type="similarity">
    <text evidence="2 6">Belongs to the FPP/GGPP synthase family.</text>
</comment>
<gene>
    <name evidence="7" type="ORF">A3K55_00815</name>
</gene>
<comment type="cofactor">
    <cofactor evidence="1">
        <name>Mg(2+)</name>
        <dbReference type="ChEBI" id="CHEBI:18420"/>
    </cofactor>
</comment>
<dbReference type="Pfam" id="PF00348">
    <property type="entry name" value="polyprenyl_synt"/>
    <property type="match status" value="1"/>
</dbReference>
<dbReference type="PROSITE" id="PS00723">
    <property type="entry name" value="POLYPRENYL_SYNTHASE_1"/>
    <property type="match status" value="1"/>
</dbReference>
<dbReference type="GO" id="GO:0004659">
    <property type="term" value="F:prenyltransferase activity"/>
    <property type="evidence" value="ECO:0007669"/>
    <property type="project" value="InterPro"/>
</dbReference>
<accession>A0A1F7SJ33</accession>
<dbReference type="AlphaFoldDB" id="A0A1F7SJ33"/>
<dbReference type="PANTHER" id="PTHR12001:SF85">
    <property type="entry name" value="SHORT CHAIN ISOPRENYL DIPHOSPHATE SYNTHASE"/>
    <property type="match status" value="1"/>
</dbReference>
<evidence type="ECO:0000256" key="1">
    <source>
        <dbReference type="ARBA" id="ARBA00001946"/>
    </source>
</evidence>
<proteinExistence type="inferred from homology"/>
<reference evidence="7 8" key="1">
    <citation type="journal article" date="2016" name="Nat. Commun.">
        <title>Thousands of microbial genomes shed light on interconnected biogeochemical processes in an aquifer system.</title>
        <authorList>
            <person name="Anantharaman K."/>
            <person name="Brown C.T."/>
            <person name="Hug L.A."/>
            <person name="Sharon I."/>
            <person name="Castelle C.J."/>
            <person name="Probst A.J."/>
            <person name="Thomas B.C."/>
            <person name="Singh A."/>
            <person name="Wilkins M.J."/>
            <person name="Karaoz U."/>
            <person name="Brodie E.L."/>
            <person name="Williams K.H."/>
            <person name="Hubbard S.S."/>
            <person name="Banfield J.F."/>
        </authorList>
    </citation>
    <scope>NUCLEOTIDE SEQUENCE [LARGE SCALE GENOMIC DNA]</scope>
</reference>
<dbReference type="SFLD" id="SFLDS00005">
    <property type="entry name" value="Isoprenoid_Synthase_Type_I"/>
    <property type="match status" value="1"/>
</dbReference>
<evidence type="ECO:0000256" key="3">
    <source>
        <dbReference type="ARBA" id="ARBA00022679"/>
    </source>
</evidence>
<dbReference type="CDD" id="cd00685">
    <property type="entry name" value="Trans_IPPS_HT"/>
    <property type="match status" value="1"/>
</dbReference>
<evidence type="ECO:0000256" key="5">
    <source>
        <dbReference type="ARBA" id="ARBA00022842"/>
    </source>
</evidence>
<dbReference type="InterPro" id="IPR033749">
    <property type="entry name" value="Polyprenyl_synt_CS"/>
</dbReference>
<dbReference type="EMBL" id="MGDJ01000012">
    <property type="protein sequence ID" value="OGL53806.1"/>
    <property type="molecule type" value="Genomic_DNA"/>
</dbReference>
<keyword evidence="5" id="KW-0460">Magnesium</keyword>
<name>A0A1F7SJ33_9BACT</name>
<organism evidence="7 8">
    <name type="scientific">Candidatus Shapirobacteria bacterium RBG_13_44_7</name>
    <dbReference type="NCBI Taxonomy" id="1802149"/>
    <lineage>
        <taxon>Bacteria</taxon>
        <taxon>Candidatus Shapironibacteriota</taxon>
    </lineage>
</organism>
<sequence>MDAKQKLLEYVEFIDKKLDEYWKEELAIGFGFNEKQKALVIKMLEHSREHNLRPAKRLRGSFVNYGFILGGEKADERVCRAAMAVEIVHTALLMMDDVMDQDNLRRGKPTTHKFFEGEDGDGHYGESMAYSTSIAILTIGYQLMLDSGFDNEKAKKVSDKFLRGVANTAYGQAYDVNLEKIKDDWGEDDVMVLHKAKTAIYTYENPLFVGAILAGLEGKVYEILHDYSMDGGVAFQLQDDILGVYGDPEKTGKSADSDLLQGKCTLLVIKLLKDGTPEQIKALNSVWGKRTASREAIDLAKQAIIESGSLEYSRKISKEYAARAAKIAEKLRELNLNKEAIDYIQGIAEYMVNRDV</sequence>
<evidence type="ECO:0008006" key="9">
    <source>
        <dbReference type="Google" id="ProtNLM"/>
    </source>
</evidence>
<evidence type="ECO:0000256" key="6">
    <source>
        <dbReference type="RuleBase" id="RU004466"/>
    </source>
</evidence>
<dbReference type="InterPro" id="IPR000092">
    <property type="entry name" value="Polyprenyl_synt"/>
</dbReference>
<dbReference type="GO" id="GO:0046872">
    <property type="term" value="F:metal ion binding"/>
    <property type="evidence" value="ECO:0007669"/>
    <property type="project" value="UniProtKB-KW"/>
</dbReference>
<dbReference type="SUPFAM" id="SSF48576">
    <property type="entry name" value="Terpenoid synthases"/>
    <property type="match status" value="1"/>
</dbReference>
<evidence type="ECO:0000256" key="2">
    <source>
        <dbReference type="ARBA" id="ARBA00006706"/>
    </source>
</evidence>
<dbReference type="InterPro" id="IPR008949">
    <property type="entry name" value="Isoprenoid_synthase_dom_sf"/>
</dbReference>
<evidence type="ECO:0000256" key="4">
    <source>
        <dbReference type="ARBA" id="ARBA00022723"/>
    </source>
</evidence>
<protein>
    <recommendedName>
        <fullName evidence="9">Polyprenyl synthetase</fullName>
    </recommendedName>
</protein>
<keyword evidence="4" id="KW-0479">Metal-binding</keyword>
<dbReference type="PANTHER" id="PTHR12001">
    <property type="entry name" value="GERANYLGERANYL PYROPHOSPHATE SYNTHASE"/>
    <property type="match status" value="1"/>
</dbReference>